<proteinExistence type="predicted"/>
<dbReference type="RefSeq" id="XP_007832599.1">
    <property type="nucleotide sequence ID" value="XM_007834408.1"/>
</dbReference>
<dbReference type="SUPFAM" id="SSF53383">
    <property type="entry name" value="PLP-dependent transferases"/>
    <property type="match status" value="1"/>
</dbReference>
<dbReference type="STRING" id="1229662.W3XFF9"/>
<dbReference type="InterPro" id="IPR015421">
    <property type="entry name" value="PyrdxlP-dep_Trfase_major"/>
</dbReference>
<organism evidence="3 4">
    <name type="scientific">Pestalotiopsis fici (strain W106-1 / CGMCC3.15140)</name>
    <dbReference type="NCBI Taxonomy" id="1229662"/>
    <lineage>
        <taxon>Eukaryota</taxon>
        <taxon>Fungi</taxon>
        <taxon>Dikarya</taxon>
        <taxon>Ascomycota</taxon>
        <taxon>Pezizomycotina</taxon>
        <taxon>Sordariomycetes</taxon>
        <taxon>Xylariomycetidae</taxon>
        <taxon>Amphisphaeriales</taxon>
        <taxon>Sporocadaceae</taxon>
        <taxon>Pestalotiopsis</taxon>
    </lineage>
</organism>
<dbReference type="Gene3D" id="3.40.640.10">
    <property type="entry name" value="Type I PLP-dependent aspartate aminotransferase-like (Major domain)"/>
    <property type="match status" value="1"/>
</dbReference>
<dbReference type="InterPro" id="IPR015424">
    <property type="entry name" value="PyrdxlP-dep_Trfase"/>
</dbReference>
<dbReference type="OrthoDB" id="5978656at2759"/>
<sequence>MAPGITENICPENASIVDTMSITAKTKGATAIKEKFAAFRNLVPLTSQPDVVFLNASYAPPSNLIVHEALTTYSYEALRCPHPKPHWQAAAEELRGLVAKYVNTEPTNIAFTRDTTEGLSDFIRSVPLSAGDNVVVLDTEHPNHVYGWMALRRLGVEVRQVPTMAEAERTGQVVAATADTFAPWVDGRTKAIGLSSIMFHSGQRNDVAGICAAFRPRGIHVLLDATQQVGFAALDVQSLGVSAAAFSLHKGLNCPTGLACLYVDPAVMAEFDPVPPTVGYGAVENTRADLLVPADALVYHPTASRFDHLNISLSAAVAGRAYLKFYLESLGPSDVEDYLYGLGDDLRKDCAELGIDIVGPADRKGHAPHLYILKLLDPAWVELLRDRGIYVTQYRLGIRVSLGFYNNVSDIESLTRVLREGISKGLPTM</sequence>
<dbReference type="InterPro" id="IPR000192">
    <property type="entry name" value="Aminotrans_V_dom"/>
</dbReference>
<evidence type="ECO:0000313" key="4">
    <source>
        <dbReference type="Proteomes" id="UP000030651"/>
    </source>
</evidence>
<evidence type="ECO:0000256" key="1">
    <source>
        <dbReference type="ARBA" id="ARBA00022898"/>
    </source>
</evidence>
<dbReference type="Pfam" id="PF00266">
    <property type="entry name" value="Aminotran_5"/>
    <property type="match status" value="1"/>
</dbReference>
<evidence type="ECO:0000313" key="3">
    <source>
        <dbReference type="EMBL" id="ETS83951.1"/>
    </source>
</evidence>
<name>W3XFF9_PESFW</name>
<dbReference type="eggNOG" id="KOG1549">
    <property type="taxonomic scope" value="Eukaryota"/>
</dbReference>
<dbReference type="InterPro" id="IPR015422">
    <property type="entry name" value="PyrdxlP-dep_Trfase_small"/>
</dbReference>
<keyword evidence="1" id="KW-0663">Pyridoxal phosphate</keyword>
<accession>W3XFF9</accession>
<evidence type="ECO:0000259" key="2">
    <source>
        <dbReference type="Pfam" id="PF00266"/>
    </source>
</evidence>
<dbReference type="GeneID" id="19270840"/>
<keyword evidence="4" id="KW-1185">Reference proteome</keyword>
<feature type="domain" description="Aminotransferase class V" evidence="2">
    <location>
        <begin position="86"/>
        <end position="351"/>
    </location>
</feature>
<dbReference type="PANTHER" id="PTHR43586:SF8">
    <property type="entry name" value="CYSTEINE DESULFURASE 1, CHLOROPLASTIC"/>
    <property type="match status" value="1"/>
</dbReference>
<dbReference type="InParanoid" id="W3XFF9"/>
<dbReference type="OMA" id="YGWMALR"/>
<dbReference type="EMBL" id="KI912111">
    <property type="protein sequence ID" value="ETS83951.1"/>
    <property type="molecule type" value="Genomic_DNA"/>
</dbReference>
<dbReference type="KEGG" id="pfy:PFICI_05827"/>
<reference evidence="4" key="1">
    <citation type="journal article" date="2015" name="BMC Genomics">
        <title>Genomic and transcriptomic analysis of the endophytic fungus Pestalotiopsis fici reveals its lifestyle and high potential for synthesis of natural products.</title>
        <authorList>
            <person name="Wang X."/>
            <person name="Zhang X."/>
            <person name="Liu L."/>
            <person name="Xiang M."/>
            <person name="Wang W."/>
            <person name="Sun X."/>
            <person name="Che Y."/>
            <person name="Guo L."/>
            <person name="Liu G."/>
            <person name="Guo L."/>
            <person name="Wang C."/>
            <person name="Yin W.B."/>
            <person name="Stadler M."/>
            <person name="Zhang X."/>
            <person name="Liu X."/>
        </authorList>
    </citation>
    <scope>NUCLEOTIDE SEQUENCE [LARGE SCALE GENOMIC DNA]</scope>
    <source>
        <strain evidence="4">W106-1 / CGMCC3.15140</strain>
    </source>
</reference>
<protein>
    <recommendedName>
        <fullName evidence="2">Aminotransferase class V domain-containing protein</fullName>
    </recommendedName>
</protein>
<dbReference type="HOGENOM" id="CLU_003433_2_1_1"/>
<dbReference type="AlphaFoldDB" id="W3XFF9"/>
<dbReference type="Proteomes" id="UP000030651">
    <property type="component" value="Unassembled WGS sequence"/>
</dbReference>
<dbReference type="PANTHER" id="PTHR43586">
    <property type="entry name" value="CYSTEINE DESULFURASE"/>
    <property type="match status" value="1"/>
</dbReference>
<gene>
    <name evidence="3" type="ORF">PFICI_05827</name>
</gene>
<dbReference type="Gene3D" id="3.90.1150.10">
    <property type="entry name" value="Aspartate Aminotransferase, domain 1"/>
    <property type="match status" value="1"/>
</dbReference>